<dbReference type="Gene3D" id="1.10.510.10">
    <property type="entry name" value="Transferase(Phosphotransferase) domain 1"/>
    <property type="match status" value="1"/>
</dbReference>
<proteinExistence type="predicted"/>
<evidence type="ECO:0000313" key="3">
    <source>
        <dbReference type="Proteomes" id="UP000039046"/>
    </source>
</evidence>
<reference evidence="2 3" key="1">
    <citation type="journal article" date="2015" name="Genome Announc.">
        <title>Draft Genome Sequence and Gene Annotation of the Entomopathogenic Fungus Verticillium hemipterigenum.</title>
        <authorList>
            <person name="Horn F."/>
            <person name="Habel A."/>
            <person name="Scharf D.H."/>
            <person name="Dworschak J."/>
            <person name="Brakhage A.A."/>
            <person name="Guthke R."/>
            <person name="Hertweck C."/>
            <person name="Linde J."/>
        </authorList>
    </citation>
    <scope>NUCLEOTIDE SEQUENCE [LARGE SCALE GENOMIC DNA]</scope>
</reference>
<evidence type="ECO:0000313" key="2">
    <source>
        <dbReference type="EMBL" id="CEJ94306.1"/>
    </source>
</evidence>
<name>A0A0A1TB88_9HYPO</name>
<dbReference type="PANTHER" id="PTHR38248">
    <property type="entry name" value="FUNK1 6"/>
    <property type="match status" value="1"/>
</dbReference>
<feature type="domain" description="Fungal-type protein kinase" evidence="1">
    <location>
        <begin position="20"/>
        <end position="197"/>
    </location>
</feature>
<feature type="domain" description="Fungal-type protein kinase" evidence="1">
    <location>
        <begin position="227"/>
        <end position="363"/>
    </location>
</feature>
<dbReference type="HOGENOM" id="CLU_005513_3_2_1"/>
<dbReference type="STRING" id="1531966.A0A0A1TB88"/>
<dbReference type="SUPFAM" id="SSF56112">
    <property type="entry name" value="Protein kinase-like (PK-like)"/>
    <property type="match status" value="1"/>
</dbReference>
<dbReference type="EMBL" id="CDHN01000006">
    <property type="protein sequence ID" value="CEJ94306.1"/>
    <property type="molecule type" value="Genomic_DNA"/>
</dbReference>
<protein>
    <recommendedName>
        <fullName evidence="1">Fungal-type protein kinase domain-containing protein</fullName>
    </recommendedName>
</protein>
<dbReference type="PANTHER" id="PTHR38248:SF2">
    <property type="entry name" value="FUNK1 11"/>
    <property type="match status" value="1"/>
</dbReference>
<dbReference type="InterPro" id="IPR040976">
    <property type="entry name" value="Pkinase_fungal"/>
</dbReference>
<gene>
    <name evidence="2" type="ORF">VHEMI09846</name>
</gene>
<dbReference type="AlphaFoldDB" id="A0A0A1TB88"/>
<organism evidence="2 3">
    <name type="scientific">[Torrubiella] hemipterigena</name>
    <dbReference type="NCBI Taxonomy" id="1531966"/>
    <lineage>
        <taxon>Eukaryota</taxon>
        <taxon>Fungi</taxon>
        <taxon>Dikarya</taxon>
        <taxon>Ascomycota</taxon>
        <taxon>Pezizomycotina</taxon>
        <taxon>Sordariomycetes</taxon>
        <taxon>Hypocreomycetidae</taxon>
        <taxon>Hypocreales</taxon>
        <taxon>Clavicipitaceae</taxon>
        <taxon>Clavicipitaceae incertae sedis</taxon>
        <taxon>'Torrubiella' clade</taxon>
    </lineage>
</organism>
<evidence type="ECO:0000259" key="1">
    <source>
        <dbReference type="Pfam" id="PF17667"/>
    </source>
</evidence>
<dbReference type="Pfam" id="PF17667">
    <property type="entry name" value="Pkinase_fungal"/>
    <property type="match status" value="2"/>
</dbReference>
<keyword evidence="3" id="KW-1185">Reference proteome</keyword>
<dbReference type="Proteomes" id="UP000039046">
    <property type="component" value="Unassembled WGS sequence"/>
</dbReference>
<accession>A0A0A1TB88</accession>
<dbReference type="InterPro" id="IPR011009">
    <property type="entry name" value="Kinase-like_dom_sf"/>
</dbReference>
<dbReference type="OrthoDB" id="5584477at2759"/>
<sequence>MQVMTDCPGSALVLEPRDEQGWDNTHMIAFAVEESLFSYPLSLAQLYVLARHVFFAQPLRYSLHGILVYGDVVELWVFDRSGMYCSEPFSLRDDYALLVSIVRVYANKTDEELGVGAVLAKDDVGNYIAAAAAAHNRRLYLEDEAFVDRGKFFGDGLLCYRAKHANQDDWTHVVKLKWRDANNKPEEDVFNYIQSKMCPGRSSLQPPSQRCKDLSSDPLHEDPGIKGLLRFAKEGEHFFTPRILTHLVFTPLGRPLHTWRSILELLTVLWDGIEAHRSLLWDPHVLHRDISGGNIIIIIRSAGGTSQGVLIDLDRAMNLDIEHPKGGHFTGTRLFTAIGLLTSDAHTYRHDLESFFYLFIWLVICQGEEHLPEASETKAWAHDDRFESANARRRDMKKDRFQLVLEQFDAKYEDLKDLTWRLRAALFRPDENDELQIGTDVTEEGINTLYDTMIGAFEQEMAKWQN</sequence>